<sequence>MFYLWLTWLVSPLLRCIAGRAPAEPQRILVIQMAKIGDLLCATPVFREIKARYPQAHLAVMATAQNVPLLRTNLRVDEVIVAEAKTFRGLGGKWRLICLLRQGHYDTVVCLNAVAAYAVAALWALIPRRLAVQSNFGGASHRLAARLWSEVELHRGDRLIQETYLALLSRLGIAGGHVDKEVFAVAGAEAKVDVLLGVQLGGLLGELNHGQVSVPLIGIGVSSANRLKALGDEKIIAIARRLLVVRPTARLVLIGSADDKSEALSIAAQLPAAAVINACGTLGIAELPTLLQRLTVFIGVDSGVTYMADAVNTPIVSVAGPVDMQETRPLGDHVIILQRTDLPCAPCSHTFNAPYTCRVGTRACIEGIDARQIADAALALCDDPSEISAP</sequence>
<dbReference type="PANTHER" id="PTHR30160:SF7">
    <property type="entry name" value="ADP-HEPTOSE--LPS HEPTOSYLTRANSFERASE 2"/>
    <property type="match status" value="1"/>
</dbReference>
<organism evidence="3 4">
    <name type="scientific">Rugosibacter aromaticivorans</name>
    <dbReference type="NCBI Taxonomy" id="1565605"/>
    <lineage>
        <taxon>Bacteria</taxon>
        <taxon>Pseudomonadati</taxon>
        <taxon>Pseudomonadota</taxon>
        <taxon>Betaproteobacteria</taxon>
        <taxon>Nitrosomonadales</taxon>
        <taxon>Sterolibacteriaceae</taxon>
        <taxon>Rugosibacter</taxon>
    </lineage>
</organism>
<accession>A0A0C5JN24</accession>
<protein>
    <recommendedName>
        <fullName evidence="5">Glycosyl transferase</fullName>
    </recommendedName>
</protein>
<dbReference type="RefSeq" id="WP_237218342.1">
    <property type="nucleotide sequence ID" value="NZ_CP010554.1"/>
</dbReference>
<evidence type="ECO:0000313" key="4">
    <source>
        <dbReference type="Proteomes" id="UP000061603"/>
    </source>
</evidence>
<dbReference type="SUPFAM" id="SSF53756">
    <property type="entry name" value="UDP-Glycosyltransferase/glycogen phosphorylase"/>
    <property type="match status" value="1"/>
</dbReference>
<proteinExistence type="predicted"/>
<dbReference type="Gene3D" id="3.40.50.2000">
    <property type="entry name" value="Glycogen Phosphorylase B"/>
    <property type="match status" value="2"/>
</dbReference>
<keyword evidence="4" id="KW-1185">Reference proteome</keyword>
<dbReference type="InterPro" id="IPR051199">
    <property type="entry name" value="LPS_LOS_Heptosyltrfase"/>
</dbReference>
<dbReference type="PANTHER" id="PTHR30160">
    <property type="entry name" value="TETRAACYLDISACCHARIDE 4'-KINASE-RELATED"/>
    <property type="match status" value="1"/>
</dbReference>
<evidence type="ECO:0000256" key="2">
    <source>
        <dbReference type="ARBA" id="ARBA00022679"/>
    </source>
</evidence>
<dbReference type="PATRIC" id="fig|1565605.3.peg.2289"/>
<evidence type="ECO:0008006" key="5">
    <source>
        <dbReference type="Google" id="ProtNLM"/>
    </source>
</evidence>
<dbReference type="HOGENOM" id="CLU_038371_0_0_4"/>
<dbReference type="CDD" id="cd03789">
    <property type="entry name" value="GT9_LPS_heptosyltransferase"/>
    <property type="match status" value="1"/>
</dbReference>
<evidence type="ECO:0000256" key="1">
    <source>
        <dbReference type="ARBA" id="ARBA00022676"/>
    </source>
</evidence>
<keyword evidence="2" id="KW-0808">Transferase</keyword>
<reference evidence="3 4" key="1">
    <citation type="journal article" date="2015" name="Genome Announc.">
        <title>Complete Genome Sequence of a Novel Bacterium within the Family Rhodocyclaceae That Degrades Polycyclic Aromatic Hydrocarbons.</title>
        <authorList>
            <person name="Singleton D.R."/>
            <person name="Dickey A.N."/>
            <person name="Scholl E.H."/>
            <person name="Wright F.A."/>
            <person name="Aitken M.D."/>
        </authorList>
    </citation>
    <scope>NUCLEOTIDE SEQUENCE [LARGE SCALE GENOMIC DNA]</scope>
    <source>
        <strain evidence="4">PG1-Ca6</strain>
    </source>
</reference>
<keyword evidence="1" id="KW-0328">Glycosyltransferase</keyword>
<name>A0A0C5JN24_9PROT</name>
<dbReference type="KEGG" id="rbu:PG1C_10765"/>
<dbReference type="GO" id="GO:0005829">
    <property type="term" value="C:cytosol"/>
    <property type="evidence" value="ECO:0007669"/>
    <property type="project" value="TreeGrafter"/>
</dbReference>
<dbReference type="Pfam" id="PF01075">
    <property type="entry name" value="Glyco_transf_9"/>
    <property type="match status" value="1"/>
</dbReference>
<dbReference type="AlphaFoldDB" id="A0A0C5JN24"/>
<dbReference type="GO" id="GO:0009244">
    <property type="term" value="P:lipopolysaccharide core region biosynthetic process"/>
    <property type="evidence" value="ECO:0007669"/>
    <property type="project" value="TreeGrafter"/>
</dbReference>
<dbReference type="GO" id="GO:0008713">
    <property type="term" value="F:ADP-heptose-lipopolysaccharide heptosyltransferase activity"/>
    <property type="evidence" value="ECO:0007669"/>
    <property type="project" value="TreeGrafter"/>
</dbReference>
<dbReference type="STRING" id="1565605.PG1C_10765"/>
<dbReference type="InterPro" id="IPR002201">
    <property type="entry name" value="Glyco_trans_9"/>
</dbReference>
<gene>
    <name evidence="3" type="ORF">PG1C_10765</name>
</gene>
<evidence type="ECO:0000313" key="3">
    <source>
        <dbReference type="EMBL" id="AJP48786.1"/>
    </source>
</evidence>
<dbReference type="Proteomes" id="UP000061603">
    <property type="component" value="Chromosome"/>
</dbReference>
<dbReference type="EMBL" id="CP010554">
    <property type="protein sequence ID" value="AJP48786.1"/>
    <property type="molecule type" value="Genomic_DNA"/>
</dbReference>